<comment type="caution">
    <text evidence="1">The sequence shown here is derived from an EMBL/GenBank/DDBJ whole genome shotgun (WGS) entry which is preliminary data.</text>
</comment>
<dbReference type="InterPro" id="IPR021427">
    <property type="entry name" value="DUF3077"/>
</dbReference>
<evidence type="ECO:0000313" key="1">
    <source>
        <dbReference type="EMBL" id="PNG03982.1"/>
    </source>
</evidence>
<organism evidence="1 2">
    <name type="scientific">Stutzerimonas stutzeri</name>
    <name type="common">Pseudomonas stutzeri</name>
    <dbReference type="NCBI Taxonomy" id="316"/>
    <lineage>
        <taxon>Bacteria</taxon>
        <taxon>Pseudomonadati</taxon>
        <taxon>Pseudomonadota</taxon>
        <taxon>Gammaproteobacteria</taxon>
        <taxon>Pseudomonadales</taxon>
        <taxon>Pseudomonadaceae</taxon>
        <taxon>Stutzerimonas</taxon>
    </lineage>
</organism>
<dbReference type="EMBL" id="POUW01000007">
    <property type="protein sequence ID" value="PNG03982.1"/>
    <property type="molecule type" value="Genomic_DNA"/>
</dbReference>
<sequence>MNAVAEQIDPRTAVVTFLAYEGQTGVSPLKDLLAVRPGVPAAAALEQASNLLSLLTGPIYAAAMGETPLDGNQAWLLHHTLETAKAIVDAVKEGAEVAQ</sequence>
<evidence type="ECO:0000313" key="2">
    <source>
        <dbReference type="Proteomes" id="UP000235897"/>
    </source>
</evidence>
<dbReference type="Pfam" id="PF11275">
    <property type="entry name" value="DUF3077"/>
    <property type="match status" value="1"/>
</dbReference>
<accession>A0A2N8SNB4</accession>
<gene>
    <name evidence="1" type="ORF">CXL00_17515</name>
</gene>
<reference evidence="1 2" key="1">
    <citation type="submission" date="2018-01" db="EMBL/GenBank/DDBJ databases">
        <title>Denitrification phenotypes of diverse strains of Pseudomonas stutzeri.</title>
        <authorList>
            <person name="Milligan D.A."/>
            <person name="Bergaust L."/>
            <person name="Bakken L.R."/>
            <person name="Frostegard A."/>
        </authorList>
    </citation>
    <scope>NUCLEOTIDE SEQUENCE [LARGE SCALE GENOMIC DNA]</scope>
    <source>
        <strain evidence="1 2">28a3</strain>
    </source>
</reference>
<dbReference type="RefSeq" id="WP_021208499.1">
    <property type="nucleotide sequence ID" value="NZ_JAMOIG010000011.1"/>
</dbReference>
<dbReference type="AlphaFoldDB" id="A0A2N8SNB4"/>
<dbReference type="Proteomes" id="UP000235897">
    <property type="component" value="Unassembled WGS sequence"/>
</dbReference>
<protein>
    <submittedName>
        <fullName evidence="1">DUF3077 domain-containing protein</fullName>
    </submittedName>
</protein>
<proteinExistence type="predicted"/>
<name>A0A2N8SNB4_STUST</name>
<dbReference type="OrthoDB" id="7015271at2"/>